<feature type="transmembrane region" description="Helical" evidence="1">
    <location>
        <begin position="12"/>
        <end position="33"/>
    </location>
</feature>
<comment type="caution">
    <text evidence="2">The sequence shown here is derived from an EMBL/GenBank/DDBJ whole genome shotgun (WGS) entry which is preliminary data.</text>
</comment>
<keyword evidence="1" id="KW-0472">Membrane</keyword>
<evidence type="ECO:0000256" key="1">
    <source>
        <dbReference type="SAM" id="Phobius"/>
    </source>
</evidence>
<reference evidence="2 3" key="1">
    <citation type="submission" date="2024-10" db="EMBL/GenBank/DDBJ databases">
        <title>Updated reference genomes for cyclostephanoid diatoms.</title>
        <authorList>
            <person name="Roberts W.R."/>
            <person name="Alverson A.J."/>
        </authorList>
    </citation>
    <scope>NUCLEOTIDE SEQUENCE [LARGE SCALE GENOMIC DNA]</scope>
    <source>
        <strain evidence="2 3">AJA276-08</strain>
    </source>
</reference>
<dbReference type="Proteomes" id="UP001530315">
    <property type="component" value="Unassembled WGS sequence"/>
</dbReference>
<proteinExistence type="predicted"/>
<gene>
    <name evidence="2" type="ORF">ACHAW5_005923</name>
</gene>
<name>A0ABD3P4C0_9STRA</name>
<keyword evidence="1" id="KW-0812">Transmembrane</keyword>
<dbReference type="AlphaFoldDB" id="A0ABD3P4C0"/>
<dbReference type="EMBL" id="JALLAZ020001003">
    <property type="protein sequence ID" value="KAL3782713.1"/>
    <property type="molecule type" value="Genomic_DNA"/>
</dbReference>
<accession>A0ABD3P4C0</accession>
<feature type="transmembrane region" description="Helical" evidence="1">
    <location>
        <begin position="45"/>
        <end position="66"/>
    </location>
</feature>
<feature type="transmembrane region" description="Helical" evidence="1">
    <location>
        <begin position="220"/>
        <end position="240"/>
    </location>
</feature>
<keyword evidence="3" id="KW-1185">Reference proteome</keyword>
<keyword evidence="1" id="KW-1133">Transmembrane helix</keyword>
<feature type="transmembrane region" description="Helical" evidence="1">
    <location>
        <begin position="87"/>
        <end position="106"/>
    </location>
</feature>
<feature type="transmembrane region" description="Helical" evidence="1">
    <location>
        <begin position="293"/>
        <end position="318"/>
    </location>
</feature>
<organism evidence="2 3">
    <name type="scientific">Stephanodiscus triporus</name>
    <dbReference type="NCBI Taxonomy" id="2934178"/>
    <lineage>
        <taxon>Eukaryota</taxon>
        <taxon>Sar</taxon>
        <taxon>Stramenopiles</taxon>
        <taxon>Ochrophyta</taxon>
        <taxon>Bacillariophyta</taxon>
        <taxon>Coscinodiscophyceae</taxon>
        <taxon>Thalassiosirophycidae</taxon>
        <taxon>Stephanodiscales</taxon>
        <taxon>Stephanodiscaceae</taxon>
        <taxon>Stephanodiscus</taxon>
    </lineage>
</organism>
<evidence type="ECO:0000313" key="3">
    <source>
        <dbReference type="Proteomes" id="UP001530315"/>
    </source>
</evidence>
<sequence length="397" mass="44735">MAHLITSHDPYHIHKILGVLALLSYIYRYYLVFSTGSAFPNHQSISVFAICSVIPHGLLSWSSLLLPLPKTRNFSKPMIWPEFRLHSILFASRHVICTVVTLSNLWPNNDNGNIGKIIKDGVARAIIIMGTNHIASFITAHYGDCDKRTTNSMPYPPQITPAQQLIIKKWYSLSQFGASVSCLMNDASINFAPLLAIQMAPLLMTLVRKGKITIWTYHRVYSLSLFLGYVIVCTRLLLLFKPGYNGNYIFGKEYIGDDGGMTARRVAYTIRAAILYNTLIVPMKLRNYASAKVVWLMVILFASIIYPVMSSMLASFYFTKDVEEEETGEGIAAFEEMLRKVILLAIVRTVAKQAIVYAPLFGVTIKNTDMIGIMMHSSKKNKIGNDCDRKRDEEVEK</sequence>
<protein>
    <submittedName>
        <fullName evidence="2">Uncharacterized protein</fullName>
    </submittedName>
</protein>
<feature type="transmembrane region" description="Helical" evidence="1">
    <location>
        <begin position="189"/>
        <end position="208"/>
    </location>
</feature>
<evidence type="ECO:0000313" key="2">
    <source>
        <dbReference type="EMBL" id="KAL3782713.1"/>
    </source>
</evidence>